<dbReference type="InterPro" id="IPR017981">
    <property type="entry name" value="GPCR_2-like_7TM"/>
</dbReference>
<dbReference type="SUPFAM" id="SSF63877">
    <property type="entry name" value="Methuselah ectodomain"/>
    <property type="match status" value="1"/>
</dbReference>
<feature type="transmembrane region" description="Helical" evidence="10">
    <location>
        <begin position="411"/>
        <end position="432"/>
    </location>
</feature>
<evidence type="ECO:0000256" key="9">
    <source>
        <dbReference type="ARBA" id="ARBA00023224"/>
    </source>
</evidence>
<gene>
    <name evidence="13" type="ORF">PUN28_017664</name>
</gene>
<protein>
    <recommendedName>
        <fullName evidence="12">G-protein coupled receptors family 2 profile 2 domain-containing protein</fullName>
    </recommendedName>
</protein>
<dbReference type="PANTHER" id="PTHR47154">
    <property type="entry name" value="G-PROTEIN COUPLED RECEPTOR MTH-RELATED"/>
    <property type="match status" value="1"/>
</dbReference>
<evidence type="ECO:0000256" key="11">
    <source>
        <dbReference type="SAM" id="SignalP"/>
    </source>
</evidence>
<evidence type="ECO:0000256" key="10">
    <source>
        <dbReference type="SAM" id="Phobius"/>
    </source>
</evidence>
<dbReference type="SUPFAM" id="SSF81321">
    <property type="entry name" value="Family A G protein-coupled receptor-like"/>
    <property type="match status" value="1"/>
</dbReference>
<dbReference type="GO" id="GO:0007166">
    <property type="term" value="P:cell surface receptor signaling pathway"/>
    <property type="evidence" value="ECO:0007669"/>
    <property type="project" value="InterPro"/>
</dbReference>
<keyword evidence="4 11" id="KW-0732">Signal</keyword>
<dbReference type="PANTHER" id="PTHR47154:SF2">
    <property type="entry name" value="G-PROTEIN COUPLED RECEPTOR MTH-RELATED"/>
    <property type="match status" value="1"/>
</dbReference>
<dbReference type="InterPro" id="IPR000832">
    <property type="entry name" value="GPCR_2_secretin-like"/>
</dbReference>
<keyword evidence="3 10" id="KW-0812">Transmembrane</keyword>
<feature type="transmembrane region" description="Helical" evidence="10">
    <location>
        <begin position="231"/>
        <end position="250"/>
    </location>
</feature>
<dbReference type="Proteomes" id="UP001430953">
    <property type="component" value="Unassembled WGS sequence"/>
</dbReference>
<feature type="transmembrane region" description="Helical" evidence="10">
    <location>
        <begin position="308"/>
        <end position="332"/>
    </location>
</feature>
<dbReference type="CDD" id="cd15039">
    <property type="entry name" value="7tmB3_Methuselah-like"/>
    <property type="match status" value="1"/>
</dbReference>
<keyword evidence="5 10" id="KW-1133">Transmembrane helix</keyword>
<dbReference type="Gene3D" id="1.20.1070.10">
    <property type="entry name" value="Rhodopsin 7-helix transmembrane proteins"/>
    <property type="match status" value="1"/>
</dbReference>
<name>A0AAW2EKT3_9HYME</name>
<dbReference type="EMBL" id="JADYXP020000021">
    <property type="protein sequence ID" value="KAL0103550.1"/>
    <property type="molecule type" value="Genomic_DNA"/>
</dbReference>
<evidence type="ECO:0000256" key="8">
    <source>
        <dbReference type="ARBA" id="ARBA00023170"/>
    </source>
</evidence>
<comment type="caution">
    <text evidence="13">The sequence shown here is derived from an EMBL/GenBank/DDBJ whole genome shotgun (WGS) entry which is preliminary data.</text>
</comment>
<dbReference type="GO" id="GO:0012505">
    <property type="term" value="C:endomembrane system"/>
    <property type="evidence" value="ECO:0007669"/>
    <property type="project" value="UniProtKB-SubCell"/>
</dbReference>
<keyword evidence="6" id="KW-0297">G-protein coupled receptor</keyword>
<reference evidence="13 14" key="1">
    <citation type="submission" date="2023-03" db="EMBL/GenBank/DDBJ databases">
        <title>High recombination rates correlate with genetic variation in Cardiocondyla obscurior ants.</title>
        <authorList>
            <person name="Errbii M."/>
        </authorList>
    </citation>
    <scope>NUCLEOTIDE SEQUENCE [LARGE SCALE GENOMIC DNA]</scope>
    <source>
        <strain evidence="13">Alpha-2009</strain>
        <tissue evidence="13">Whole body</tissue>
    </source>
</reference>
<evidence type="ECO:0000313" key="13">
    <source>
        <dbReference type="EMBL" id="KAL0103550.1"/>
    </source>
</evidence>
<dbReference type="AlphaFoldDB" id="A0AAW2EKT3"/>
<feature type="transmembrane region" description="Helical" evidence="10">
    <location>
        <begin position="438"/>
        <end position="460"/>
    </location>
</feature>
<keyword evidence="7 10" id="KW-0472">Membrane</keyword>
<dbReference type="PROSITE" id="PS50261">
    <property type="entry name" value="G_PROTEIN_RECEP_F2_4"/>
    <property type="match status" value="1"/>
</dbReference>
<organism evidence="13 14">
    <name type="scientific">Cardiocondyla obscurior</name>
    <dbReference type="NCBI Taxonomy" id="286306"/>
    <lineage>
        <taxon>Eukaryota</taxon>
        <taxon>Metazoa</taxon>
        <taxon>Ecdysozoa</taxon>
        <taxon>Arthropoda</taxon>
        <taxon>Hexapoda</taxon>
        <taxon>Insecta</taxon>
        <taxon>Pterygota</taxon>
        <taxon>Neoptera</taxon>
        <taxon>Endopterygota</taxon>
        <taxon>Hymenoptera</taxon>
        <taxon>Apocrita</taxon>
        <taxon>Aculeata</taxon>
        <taxon>Formicoidea</taxon>
        <taxon>Formicidae</taxon>
        <taxon>Myrmicinae</taxon>
        <taxon>Cardiocondyla</taxon>
    </lineage>
</organism>
<proteinExistence type="inferred from homology"/>
<evidence type="ECO:0000256" key="7">
    <source>
        <dbReference type="ARBA" id="ARBA00023136"/>
    </source>
</evidence>
<comment type="similarity">
    <text evidence="2">Belongs to the G-protein coupled receptor 2 family. Mth subfamily.</text>
</comment>
<feature type="signal peptide" evidence="11">
    <location>
        <begin position="1"/>
        <end position="23"/>
    </location>
</feature>
<feature type="transmembrane region" description="Helical" evidence="10">
    <location>
        <begin position="256"/>
        <end position="287"/>
    </location>
</feature>
<evidence type="ECO:0000256" key="4">
    <source>
        <dbReference type="ARBA" id="ARBA00022729"/>
    </source>
</evidence>
<dbReference type="Pfam" id="PF00002">
    <property type="entry name" value="7tm_2"/>
    <property type="match status" value="1"/>
</dbReference>
<sequence length="527" mass="60441">MKRHLRTAEFVAFLAILIAPAALKSVQVEEEPEESWKEHVITPRVYLEKTTNIDGDGSGKPRVSLCCPVGTFLKENNCVEMAMNGTEAVQLPTIYETDLAPANVTATNEYFDLKIWNPCAGAKRYSLNPYMYEEEKWYLLSNGSVLQPLSEKPEDRILDYHQYCLARVDHYQYPEYLVFFCEEAPPTGTVLDNDGEVIYSFGMLASVPFLVATYVVYWLLPDLRNLHGWTLRGYVGCLALAYSMLGVLQLTPQEQIPYGICIISAFIIHFSFLASFFWLNVMCFDIWWTFGGFRSLQGSIGQRERKKFVMYSIYAWGCASLFTTICAIMDFVPSVPKELIRPEIGLTKCWFNTDEARAIYFYGPMSVTVICNICLFISTALKIVRHKQDTAHHLRSSESRRHDDNKQWFNLYLKLFIVMGINWSMEIISWLFKSAPPYVWYLTDLTNTLQGLIIFIIFVWKEKIKRLLLKRFGCQDRGLFSRNSTRSGCHSSASRTCTTTSGVSMQEKVNPYVQTNCRAKSSSDEAD</sequence>
<dbReference type="InterPro" id="IPR023311">
    <property type="entry name" value="Methusela_ecto_dom_2"/>
</dbReference>
<evidence type="ECO:0000256" key="1">
    <source>
        <dbReference type="ARBA" id="ARBA00004127"/>
    </source>
</evidence>
<accession>A0AAW2EKT3</accession>
<evidence type="ECO:0000256" key="2">
    <source>
        <dbReference type="ARBA" id="ARBA00008979"/>
    </source>
</evidence>
<feature type="transmembrane region" description="Helical" evidence="10">
    <location>
        <begin position="359"/>
        <end position="381"/>
    </location>
</feature>
<dbReference type="InterPro" id="IPR010596">
    <property type="entry name" value="Methuselah_N_dom"/>
</dbReference>
<keyword evidence="8" id="KW-0675">Receptor</keyword>
<feature type="domain" description="G-protein coupled receptors family 2 profile 2" evidence="12">
    <location>
        <begin position="195"/>
        <end position="462"/>
    </location>
</feature>
<evidence type="ECO:0000256" key="3">
    <source>
        <dbReference type="ARBA" id="ARBA00022692"/>
    </source>
</evidence>
<evidence type="ECO:0000259" key="12">
    <source>
        <dbReference type="PROSITE" id="PS50261"/>
    </source>
</evidence>
<keyword evidence="14" id="KW-1185">Reference proteome</keyword>
<evidence type="ECO:0000256" key="5">
    <source>
        <dbReference type="ARBA" id="ARBA00022989"/>
    </source>
</evidence>
<dbReference type="Pfam" id="PF06652">
    <property type="entry name" value="Methuselah_N"/>
    <property type="match status" value="1"/>
</dbReference>
<dbReference type="InterPro" id="IPR051384">
    <property type="entry name" value="Mth_GPCR"/>
</dbReference>
<dbReference type="InterPro" id="IPR036272">
    <property type="entry name" value="Methuselah_N_sf"/>
</dbReference>
<dbReference type="Gene3D" id="2.170.180.11">
    <property type="entry name" value="Methuselah ectodomain, domain 2"/>
    <property type="match status" value="1"/>
</dbReference>
<feature type="chain" id="PRO_5043788940" description="G-protein coupled receptors family 2 profile 2 domain-containing protein" evidence="11">
    <location>
        <begin position="24"/>
        <end position="527"/>
    </location>
</feature>
<comment type="subcellular location">
    <subcellularLocation>
        <location evidence="1">Endomembrane system</location>
        <topology evidence="1">Multi-pass membrane protein</topology>
    </subcellularLocation>
</comment>
<dbReference type="GO" id="GO:0008528">
    <property type="term" value="F:G protein-coupled peptide receptor activity"/>
    <property type="evidence" value="ECO:0007669"/>
    <property type="project" value="TreeGrafter"/>
</dbReference>
<dbReference type="GO" id="GO:0005886">
    <property type="term" value="C:plasma membrane"/>
    <property type="evidence" value="ECO:0007669"/>
    <property type="project" value="TreeGrafter"/>
</dbReference>
<evidence type="ECO:0000256" key="6">
    <source>
        <dbReference type="ARBA" id="ARBA00023040"/>
    </source>
</evidence>
<evidence type="ECO:0000313" key="14">
    <source>
        <dbReference type="Proteomes" id="UP001430953"/>
    </source>
</evidence>
<feature type="transmembrane region" description="Helical" evidence="10">
    <location>
        <begin position="197"/>
        <end position="219"/>
    </location>
</feature>
<keyword evidence="9" id="KW-0807">Transducer</keyword>